<comment type="caution">
    <text evidence="2">The sequence shown here is derived from an EMBL/GenBank/DDBJ whole genome shotgun (WGS) entry which is preliminary data.</text>
</comment>
<keyword evidence="3" id="KW-1185">Reference proteome</keyword>
<sequence length="46" mass="5229">MVDAGTQQQAKEAPAPADRQEEEMADEDMLDTPMEVTFTVCCVWYF</sequence>
<feature type="compositionally biased region" description="Acidic residues" evidence="1">
    <location>
        <begin position="20"/>
        <end position="30"/>
    </location>
</feature>
<gene>
    <name evidence="2" type="ORF">E2C01_068741</name>
</gene>
<name>A0A5B7HWQ8_PORTR</name>
<dbReference type="AlphaFoldDB" id="A0A5B7HWQ8"/>
<organism evidence="2 3">
    <name type="scientific">Portunus trituberculatus</name>
    <name type="common">Swimming crab</name>
    <name type="synonym">Neptunus trituberculatus</name>
    <dbReference type="NCBI Taxonomy" id="210409"/>
    <lineage>
        <taxon>Eukaryota</taxon>
        <taxon>Metazoa</taxon>
        <taxon>Ecdysozoa</taxon>
        <taxon>Arthropoda</taxon>
        <taxon>Crustacea</taxon>
        <taxon>Multicrustacea</taxon>
        <taxon>Malacostraca</taxon>
        <taxon>Eumalacostraca</taxon>
        <taxon>Eucarida</taxon>
        <taxon>Decapoda</taxon>
        <taxon>Pleocyemata</taxon>
        <taxon>Brachyura</taxon>
        <taxon>Eubrachyura</taxon>
        <taxon>Portunoidea</taxon>
        <taxon>Portunidae</taxon>
        <taxon>Portuninae</taxon>
        <taxon>Portunus</taxon>
    </lineage>
</organism>
<evidence type="ECO:0000313" key="3">
    <source>
        <dbReference type="Proteomes" id="UP000324222"/>
    </source>
</evidence>
<dbReference type="Proteomes" id="UP000324222">
    <property type="component" value="Unassembled WGS sequence"/>
</dbReference>
<proteinExistence type="predicted"/>
<evidence type="ECO:0000313" key="2">
    <source>
        <dbReference type="EMBL" id="MPC74383.1"/>
    </source>
</evidence>
<protein>
    <submittedName>
        <fullName evidence="2">Uncharacterized protein</fullName>
    </submittedName>
</protein>
<evidence type="ECO:0000256" key="1">
    <source>
        <dbReference type="SAM" id="MobiDB-lite"/>
    </source>
</evidence>
<reference evidence="2 3" key="1">
    <citation type="submission" date="2019-05" db="EMBL/GenBank/DDBJ databases">
        <title>Another draft genome of Portunus trituberculatus and its Hox gene families provides insights of decapod evolution.</title>
        <authorList>
            <person name="Jeong J.-H."/>
            <person name="Song I."/>
            <person name="Kim S."/>
            <person name="Choi T."/>
            <person name="Kim D."/>
            <person name="Ryu S."/>
            <person name="Kim W."/>
        </authorList>
    </citation>
    <scope>NUCLEOTIDE SEQUENCE [LARGE SCALE GENOMIC DNA]</scope>
    <source>
        <tissue evidence="2">Muscle</tissue>
    </source>
</reference>
<feature type="region of interest" description="Disordered" evidence="1">
    <location>
        <begin position="1"/>
        <end position="31"/>
    </location>
</feature>
<dbReference type="EMBL" id="VSRR010038823">
    <property type="protein sequence ID" value="MPC74383.1"/>
    <property type="molecule type" value="Genomic_DNA"/>
</dbReference>
<feature type="compositionally biased region" description="Polar residues" evidence="1">
    <location>
        <begin position="1"/>
        <end position="10"/>
    </location>
</feature>
<accession>A0A5B7HWQ8</accession>